<dbReference type="InterPro" id="IPR000485">
    <property type="entry name" value="AsnC-type_HTH_dom"/>
</dbReference>
<dbReference type="InterPro" id="IPR019887">
    <property type="entry name" value="Tscrpt_reg_AsnC/Lrp_C"/>
</dbReference>
<feature type="domain" description="HTH asnC-type" evidence="4">
    <location>
        <begin position="18"/>
        <end position="79"/>
    </location>
</feature>
<dbReference type="CDD" id="cd00090">
    <property type="entry name" value="HTH_ARSR"/>
    <property type="match status" value="1"/>
</dbReference>
<sequence>MDAPSSPPGHSVAASRPLDATGWRILEELQRDARLPFAELGRRVGLTAPAVAERVRRMELAGLIQGYRAEVNRAALGAALTAFVRIRAFPGRDGEIESFAAARGEVLECHEVTGEDSYLLKIAAGSVRQLDRVVTDLAPFGTTHSLLVLSTKVAGKPVSGG</sequence>
<evidence type="ECO:0000256" key="1">
    <source>
        <dbReference type="ARBA" id="ARBA00023015"/>
    </source>
</evidence>
<organism evidence="5 6">
    <name type="scientific">Rhodocista pekingensis</name>
    <dbReference type="NCBI Taxonomy" id="201185"/>
    <lineage>
        <taxon>Bacteria</taxon>
        <taxon>Pseudomonadati</taxon>
        <taxon>Pseudomonadota</taxon>
        <taxon>Alphaproteobacteria</taxon>
        <taxon>Rhodospirillales</taxon>
        <taxon>Azospirillaceae</taxon>
        <taxon>Rhodocista</taxon>
    </lineage>
</organism>
<dbReference type="PANTHER" id="PTHR30154">
    <property type="entry name" value="LEUCINE-RESPONSIVE REGULATORY PROTEIN"/>
    <property type="match status" value="1"/>
</dbReference>
<dbReference type="EMBL" id="JBHTCM010000003">
    <property type="protein sequence ID" value="MFC7331569.1"/>
    <property type="molecule type" value="Genomic_DNA"/>
</dbReference>
<dbReference type="InterPro" id="IPR036388">
    <property type="entry name" value="WH-like_DNA-bd_sf"/>
</dbReference>
<evidence type="ECO:0000313" key="6">
    <source>
        <dbReference type="Proteomes" id="UP001596456"/>
    </source>
</evidence>
<keyword evidence="3" id="KW-0804">Transcription</keyword>
<comment type="caution">
    <text evidence="5">The sequence shown here is derived from an EMBL/GenBank/DDBJ whole genome shotgun (WGS) entry which is preliminary data.</text>
</comment>
<evidence type="ECO:0000256" key="2">
    <source>
        <dbReference type="ARBA" id="ARBA00023125"/>
    </source>
</evidence>
<keyword evidence="2" id="KW-0238">DNA-binding</keyword>
<proteinExistence type="predicted"/>
<dbReference type="InterPro" id="IPR036390">
    <property type="entry name" value="WH_DNA-bd_sf"/>
</dbReference>
<name>A0ABW2KQ58_9PROT</name>
<dbReference type="InterPro" id="IPR019888">
    <property type="entry name" value="Tscrpt_reg_AsnC-like"/>
</dbReference>
<dbReference type="InterPro" id="IPR019885">
    <property type="entry name" value="Tscrpt_reg_HTH_AsnC-type_CS"/>
</dbReference>
<protein>
    <submittedName>
        <fullName evidence="5">Lrp/AsnC family transcriptional regulator</fullName>
    </submittedName>
</protein>
<reference evidence="6" key="1">
    <citation type="journal article" date="2019" name="Int. J. Syst. Evol. Microbiol.">
        <title>The Global Catalogue of Microorganisms (GCM) 10K type strain sequencing project: providing services to taxonomists for standard genome sequencing and annotation.</title>
        <authorList>
            <consortium name="The Broad Institute Genomics Platform"/>
            <consortium name="The Broad Institute Genome Sequencing Center for Infectious Disease"/>
            <person name="Wu L."/>
            <person name="Ma J."/>
        </authorList>
    </citation>
    <scope>NUCLEOTIDE SEQUENCE [LARGE SCALE GENOMIC DNA]</scope>
    <source>
        <strain evidence="6">CGMCC 1.16275</strain>
    </source>
</reference>
<keyword evidence="1" id="KW-0805">Transcription regulation</keyword>
<keyword evidence="6" id="KW-1185">Reference proteome</keyword>
<dbReference type="InterPro" id="IPR011008">
    <property type="entry name" value="Dimeric_a/b-barrel"/>
</dbReference>
<dbReference type="PROSITE" id="PS50956">
    <property type="entry name" value="HTH_ASNC_2"/>
    <property type="match status" value="1"/>
</dbReference>
<evidence type="ECO:0000256" key="3">
    <source>
        <dbReference type="ARBA" id="ARBA00023163"/>
    </source>
</evidence>
<dbReference type="SUPFAM" id="SSF54909">
    <property type="entry name" value="Dimeric alpha+beta barrel"/>
    <property type="match status" value="1"/>
</dbReference>
<evidence type="ECO:0000259" key="4">
    <source>
        <dbReference type="PROSITE" id="PS50956"/>
    </source>
</evidence>
<dbReference type="SUPFAM" id="SSF46785">
    <property type="entry name" value="Winged helix' DNA-binding domain"/>
    <property type="match status" value="1"/>
</dbReference>
<dbReference type="RefSeq" id="WP_377355428.1">
    <property type="nucleotide sequence ID" value="NZ_JBHTCM010000003.1"/>
</dbReference>
<dbReference type="Proteomes" id="UP001596456">
    <property type="component" value="Unassembled WGS sequence"/>
</dbReference>
<dbReference type="PRINTS" id="PR00033">
    <property type="entry name" value="HTHASNC"/>
</dbReference>
<dbReference type="Gene3D" id="3.30.70.920">
    <property type="match status" value="1"/>
</dbReference>
<dbReference type="Pfam" id="PF13404">
    <property type="entry name" value="HTH_AsnC-type"/>
    <property type="match status" value="1"/>
</dbReference>
<evidence type="ECO:0000313" key="5">
    <source>
        <dbReference type="EMBL" id="MFC7331569.1"/>
    </source>
</evidence>
<dbReference type="SMART" id="SM00344">
    <property type="entry name" value="HTH_ASNC"/>
    <property type="match status" value="1"/>
</dbReference>
<dbReference type="PROSITE" id="PS00519">
    <property type="entry name" value="HTH_ASNC_1"/>
    <property type="match status" value="1"/>
</dbReference>
<accession>A0ABW2KQ58</accession>
<dbReference type="PANTHER" id="PTHR30154:SF53">
    <property type="entry name" value="HTH-TYPE TRANSCRIPTIONAL REGULATOR LRPC"/>
    <property type="match status" value="1"/>
</dbReference>
<gene>
    <name evidence="5" type="ORF">ACFQPS_00205</name>
</gene>
<dbReference type="InterPro" id="IPR011991">
    <property type="entry name" value="ArsR-like_HTH"/>
</dbReference>
<dbReference type="Gene3D" id="1.10.10.10">
    <property type="entry name" value="Winged helix-like DNA-binding domain superfamily/Winged helix DNA-binding domain"/>
    <property type="match status" value="1"/>
</dbReference>
<dbReference type="Pfam" id="PF01037">
    <property type="entry name" value="AsnC_trans_reg"/>
    <property type="match status" value="1"/>
</dbReference>